<dbReference type="Proteomes" id="UP001600064">
    <property type="component" value="Unassembled WGS sequence"/>
</dbReference>
<sequence>MSDPISRTVFAPPGRSLPNTAIVPTRTPCSTTNQELLDENKKKPTANFPRWRRGTWRSIILKRDAGQQGAVGEQRRRAEEEAECWNGKDWFTVDSLGDAVFASRLAIRMKVQCERFSPHHRAFDGLSFAALTPSTSRAGSISSIRFSIDWATVGHEPLTSRCHLSWPVAPAPTTRCVEARSSEPAKASAGDDAAPAPSACRHLPFKIDLAEAQARRRWWKVCACFGRKLRPPDGNDYRHAHYDMS</sequence>
<reference evidence="1 2" key="1">
    <citation type="journal article" date="2024" name="Commun. Biol.">
        <title>Comparative genomic analysis of thermophilic fungi reveals convergent evolutionary adaptations and gene losses.</title>
        <authorList>
            <person name="Steindorff A.S."/>
            <person name="Aguilar-Pontes M.V."/>
            <person name="Robinson A.J."/>
            <person name="Andreopoulos B."/>
            <person name="LaButti K."/>
            <person name="Kuo A."/>
            <person name="Mondo S."/>
            <person name="Riley R."/>
            <person name="Otillar R."/>
            <person name="Haridas S."/>
            <person name="Lipzen A."/>
            <person name="Grimwood J."/>
            <person name="Schmutz J."/>
            <person name="Clum A."/>
            <person name="Reid I.D."/>
            <person name="Moisan M.C."/>
            <person name="Butler G."/>
            <person name="Nguyen T.T.M."/>
            <person name="Dewar K."/>
            <person name="Conant G."/>
            <person name="Drula E."/>
            <person name="Henrissat B."/>
            <person name="Hansel C."/>
            <person name="Singer S."/>
            <person name="Hutchinson M.I."/>
            <person name="de Vries R.P."/>
            <person name="Natvig D.O."/>
            <person name="Powell A.J."/>
            <person name="Tsang A."/>
            <person name="Grigoriev I.V."/>
        </authorList>
    </citation>
    <scope>NUCLEOTIDE SEQUENCE [LARGE SCALE GENOMIC DNA]</scope>
    <source>
        <strain evidence="1 2">ATCC 22073</strain>
    </source>
</reference>
<name>A0ABR4DFV1_9PEZI</name>
<evidence type="ECO:0000313" key="2">
    <source>
        <dbReference type="Proteomes" id="UP001600064"/>
    </source>
</evidence>
<comment type="caution">
    <text evidence="1">The sequence shown here is derived from an EMBL/GenBank/DDBJ whole genome shotgun (WGS) entry which is preliminary data.</text>
</comment>
<protein>
    <submittedName>
        <fullName evidence="1">Uncharacterized protein</fullName>
    </submittedName>
</protein>
<dbReference type="EMBL" id="JAZGUE010000003">
    <property type="protein sequence ID" value="KAL2269243.1"/>
    <property type="molecule type" value="Genomic_DNA"/>
</dbReference>
<accession>A0ABR4DFV1</accession>
<dbReference type="RefSeq" id="XP_070867967.1">
    <property type="nucleotide sequence ID" value="XM_071010539.1"/>
</dbReference>
<gene>
    <name evidence="1" type="ORF">VTJ83DRAFT_4089</name>
</gene>
<proteinExistence type="predicted"/>
<evidence type="ECO:0000313" key="1">
    <source>
        <dbReference type="EMBL" id="KAL2269243.1"/>
    </source>
</evidence>
<dbReference type="GeneID" id="98125183"/>
<organism evidence="1 2">
    <name type="scientific">Remersonia thermophila</name>
    <dbReference type="NCBI Taxonomy" id="72144"/>
    <lineage>
        <taxon>Eukaryota</taxon>
        <taxon>Fungi</taxon>
        <taxon>Dikarya</taxon>
        <taxon>Ascomycota</taxon>
        <taxon>Pezizomycotina</taxon>
        <taxon>Sordariomycetes</taxon>
        <taxon>Sordariomycetidae</taxon>
        <taxon>Sordariales</taxon>
        <taxon>Sordariales incertae sedis</taxon>
        <taxon>Remersonia</taxon>
    </lineage>
</organism>
<keyword evidence="2" id="KW-1185">Reference proteome</keyword>